<keyword evidence="7" id="KW-1185">Reference proteome</keyword>
<proteinExistence type="inferred from homology"/>
<dbReference type="Pfam" id="PF00816">
    <property type="entry name" value="Histone_HNS"/>
    <property type="match status" value="1"/>
</dbReference>
<comment type="subcellular location">
    <subcellularLocation>
        <location evidence="1">Cytoplasm</location>
        <location evidence="1">Nucleoid</location>
    </subcellularLocation>
</comment>
<evidence type="ECO:0000313" key="7">
    <source>
        <dbReference type="Proteomes" id="UP000675920"/>
    </source>
</evidence>
<evidence type="ECO:0000256" key="2">
    <source>
        <dbReference type="ARBA" id="ARBA00010610"/>
    </source>
</evidence>
<accession>A0A8B6X6B2</accession>
<protein>
    <submittedName>
        <fullName evidence="8">H-NS family nucleoid-associated regulatory protein</fullName>
    </submittedName>
</protein>
<feature type="domain" description="DNA-binding protein H-NS-like C-terminal" evidence="6">
    <location>
        <begin position="57"/>
        <end position="103"/>
    </location>
</feature>
<dbReference type="Proteomes" id="UP000675920">
    <property type="component" value="Unplaced"/>
</dbReference>
<dbReference type="InterPro" id="IPR027444">
    <property type="entry name" value="H-NS_C_dom"/>
</dbReference>
<dbReference type="AlphaFoldDB" id="A0A8B6X6B2"/>
<dbReference type="GO" id="GO:0009295">
    <property type="term" value="C:nucleoid"/>
    <property type="evidence" value="ECO:0007669"/>
    <property type="project" value="UniProtKB-SubCell"/>
</dbReference>
<keyword evidence="4" id="KW-0238">DNA-binding</keyword>
<dbReference type="GO" id="GO:0003677">
    <property type="term" value="F:DNA binding"/>
    <property type="evidence" value="ECO:0007669"/>
    <property type="project" value="UniProtKB-KW"/>
</dbReference>
<feature type="region of interest" description="Disordered" evidence="5">
    <location>
        <begin position="58"/>
        <end position="84"/>
    </location>
</feature>
<sequence>MPTYAELQAQIARLQEEADAVRKTELQNVISEVKAKIKEYGLSAKDLGLVGGTPAPVAKREAGSGSVAKYKGPEGQTWSGHGRKPNWLKDALAAGKSIEEFAI</sequence>
<organism evidence="7 8">
    <name type="scientific">Derxia gummosa DSM 723</name>
    <dbReference type="NCBI Taxonomy" id="1121388"/>
    <lineage>
        <taxon>Bacteria</taxon>
        <taxon>Pseudomonadati</taxon>
        <taxon>Pseudomonadota</taxon>
        <taxon>Betaproteobacteria</taxon>
        <taxon>Burkholderiales</taxon>
        <taxon>Alcaligenaceae</taxon>
        <taxon>Derxia</taxon>
    </lineage>
</organism>
<dbReference type="PANTHER" id="PTHR38097">
    <property type="match status" value="1"/>
</dbReference>
<name>A0A8B6X6B2_9BURK</name>
<dbReference type="SUPFAM" id="SSF81273">
    <property type="entry name" value="H-NS histone-like proteins"/>
    <property type="match status" value="1"/>
</dbReference>
<keyword evidence="3" id="KW-0963">Cytoplasm</keyword>
<reference evidence="8" key="1">
    <citation type="journal article" date="1995" name="FEBS Lett.">
        <title>Solution structure of the DNA binding domain of a nucleoid-associated protein, H-NS, from Escherichia coli.</title>
        <authorList>
            <person name="Shindo H."/>
            <person name="Iwaki T."/>
            <person name="Ieda R."/>
            <person name="Kurumizaka H."/>
            <person name="Ueguchi C."/>
            <person name="Mizuno T."/>
            <person name="Morikawa S."/>
            <person name="Nakamura H."/>
            <person name="Kuboniwa H."/>
        </authorList>
    </citation>
    <scope>NUCLEOTIDE SEQUENCE</scope>
</reference>
<dbReference type="OrthoDB" id="5297879at2"/>
<evidence type="ECO:0000256" key="3">
    <source>
        <dbReference type="ARBA" id="ARBA00022490"/>
    </source>
</evidence>
<dbReference type="PANTHER" id="PTHR38097:SF2">
    <property type="entry name" value="DNA-BINDING PROTEIN STPA"/>
    <property type="match status" value="1"/>
</dbReference>
<evidence type="ECO:0000256" key="1">
    <source>
        <dbReference type="ARBA" id="ARBA00004453"/>
    </source>
</evidence>
<evidence type="ECO:0000313" key="8">
    <source>
        <dbReference type="RefSeq" id="WP_028312745.1"/>
    </source>
</evidence>
<evidence type="ECO:0000256" key="4">
    <source>
        <dbReference type="ARBA" id="ARBA00023125"/>
    </source>
</evidence>
<dbReference type="InterPro" id="IPR037150">
    <property type="entry name" value="H-NS_C_dom_sf"/>
</dbReference>
<dbReference type="RefSeq" id="WP_028312745.1">
    <property type="nucleotide sequence ID" value="NZ_KI519499.1"/>
</dbReference>
<dbReference type="Gene3D" id="4.10.430.10">
    <property type="entry name" value="Histone-like protein H-NS, C-terminal domain"/>
    <property type="match status" value="1"/>
</dbReference>
<dbReference type="SMART" id="SM00528">
    <property type="entry name" value="HNS"/>
    <property type="match status" value="1"/>
</dbReference>
<comment type="similarity">
    <text evidence="2">Belongs to the histone-like protein H-NS family.</text>
</comment>
<evidence type="ECO:0000259" key="6">
    <source>
        <dbReference type="SMART" id="SM00528"/>
    </source>
</evidence>
<reference evidence="8" key="2">
    <citation type="submission" date="2025-08" db="UniProtKB">
        <authorList>
            <consortium name="RefSeq"/>
        </authorList>
    </citation>
    <scope>IDENTIFICATION</scope>
</reference>
<evidence type="ECO:0000256" key="5">
    <source>
        <dbReference type="SAM" id="MobiDB-lite"/>
    </source>
</evidence>